<dbReference type="AlphaFoldDB" id="A0A432Y7R8"/>
<accession>A0A432Y7R8</accession>
<keyword evidence="3" id="KW-1185">Reference proteome</keyword>
<dbReference type="Gene3D" id="1.10.10.10">
    <property type="entry name" value="Winged helix-like DNA-binding domain superfamily/Winged helix DNA-binding domain"/>
    <property type="match status" value="1"/>
</dbReference>
<sequence>MQLKKYTDYGLRVLIYLAASDRDKRATINDLSDVFSVPKNHLNKVVHHLGKLGFIETWRGKGGGFSLAVDASDMRLDNVIRQLEGDEDWIDCLNPKCKIYPVCGLKGIIHAGKEQFYSYLAEYTIASLVERPEAIQVLWHINTQELNNET</sequence>
<name>A0A432Y7R8_9GAMM</name>
<dbReference type="GO" id="GO:0003677">
    <property type="term" value="F:DNA binding"/>
    <property type="evidence" value="ECO:0007669"/>
    <property type="project" value="UniProtKB-KW"/>
</dbReference>
<evidence type="ECO:0000256" key="1">
    <source>
        <dbReference type="ARBA" id="ARBA00023125"/>
    </source>
</evidence>
<dbReference type="GO" id="GO:0003700">
    <property type="term" value="F:DNA-binding transcription factor activity"/>
    <property type="evidence" value="ECO:0007669"/>
    <property type="project" value="TreeGrafter"/>
</dbReference>
<dbReference type="InterPro" id="IPR036388">
    <property type="entry name" value="WH-like_DNA-bd_sf"/>
</dbReference>
<organism evidence="2 3">
    <name type="scientific">Idiomarina fontislapidosi</name>
    <dbReference type="NCBI Taxonomy" id="263723"/>
    <lineage>
        <taxon>Bacteria</taxon>
        <taxon>Pseudomonadati</taxon>
        <taxon>Pseudomonadota</taxon>
        <taxon>Gammaproteobacteria</taxon>
        <taxon>Alteromonadales</taxon>
        <taxon>Idiomarinaceae</taxon>
        <taxon>Idiomarina</taxon>
    </lineage>
</organism>
<dbReference type="Proteomes" id="UP000287330">
    <property type="component" value="Unassembled WGS sequence"/>
</dbReference>
<dbReference type="PANTHER" id="PTHR33221">
    <property type="entry name" value="WINGED HELIX-TURN-HELIX TRANSCRIPTIONAL REGULATOR, RRF2 FAMILY"/>
    <property type="match status" value="1"/>
</dbReference>
<dbReference type="InterPro" id="IPR036390">
    <property type="entry name" value="WH_DNA-bd_sf"/>
</dbReference>
<comment type="caution">
    <text evidence="2">The sequence shown here is derived from an EMBL/GenBank/DDBJ whole genome shotgun (WGS) entry which is preliminary data.</text>
</comment>
<protein>
    <submittedName>
        <fullName evidence="2">Transcriptional regulator</fullName>
    </submittedName>
</protein>
<dbReference type="Pfam" id="PF02082">
    <property type="entry name" value="Rrf2"/>
    <property type="match status" value="1"/>
</dbReference>
<proteinExistence type="predicted"/>
<dbReference type="OrthoDB" id="9795923at2"/>
<dbReference type="InterPro" id="IPR000944">
    <property type="entry name" value="Tscrpt_reg_Rrf2"/>
</dbReference>
<dbReference type="PROSITE" id="PS51197">
    <property type="entry name" value="HTH_RRF2_2"/>
    <property type="match status" value="1"/>
</dbReference>
<dbReference type="SUPFAM" id="SSF46785">
    <property type="entry name" value="Winged helix' DNA-binding domain"/>
    <property type="match status" value="1"/>
</dbReference>
<evidence type="ECO:0000313" key="2">
    <source>
        <dbReference type="EMBL" id="RUO57014.1"/>
    </source>
</evidence>
<dbReference type="EMBL" id="PIPV01000003">
    <property type="protein sequence ID" value="RUO57014.1"/>
    <property type="molecule type" value="Genomic_DNA"/>
</dbReference>
<reference evidence="3" key="1">
    <citation type="journal article" date="2018" name="Front. Microbiol.">
        <title>Genome-Based Analysis Reveals the Taxonomy and Diversity of the Family Idiomarinaceae.</title>
        <authorList>
            <person name="Liu Y."/>
            <person name="Lai Q."/>
            <person name="Shao Z."/>
        </authorList>
    </citation>
    <scope>NUCLEOTIDE SEQUENCE [LARGE SCALE GENOMIC DNA]</scope>
    <source>
        <strain evidence="3">F23</strain>
    </source>
</reference>
<dbReference type="GO" id="GO:0005829">
    <property type="term" value="C:cytosol"/>
    <property type="evidence" value="ECO:0007669"/>
    <property type="project" value="TreeGrafter"/>
</dbReference>
<dbReference type="PANTHER" id="PTHR33221:SF4">
    <property type="entry name" value="HTH-TYPE TRANSCRIPTIONAL REPRESSOR NSRR"/>
    <property type="match status" value="1"/>
</dbReference>
<dbReference type="NCBIfam" id="TIGR00738">
    <property type="entry name" value="rrf2_super"/>
    <property type="match status" value="1"/>
</dbReference>
<keyword evidence="1" id="KW-0238">DNA-binding</keyword>
<evidence type="ECO:0000313" key="3">
    <source>
        <dbReference type="Proteomes" id="UP000287330"/>
    </source>
</evidence>
<gene>
    <name evidence="2" type="ORF">CWE25_04890</name>
</gene>
<dbReference type="RefSeq" id="WP_110574487.1">
    <property type="nucleotide sequence ID" value="NZ_PIPV01000003.1"/>
</dbReference>